<dbReference type="RefSeq" id="WP_259962630.1">
    <property type="nucleotide sequence ID" value="NZ_JAOAMV010000006.1"/>
</dbReference>
<dbReference type="AlphaFoldDB" id="A0A9X3A8Q5"/>
<dbReference type="InterPro" id="IPR045861">
    <property type="entry name" value="CorA_cytoplasmic_dom"/>
</dbReference>
<evidence type="ECO:0000256" key="1">
    <source>
        <dbReference type="ARBA" id="ARBA00004429"/>
    </source>
</evidence>
<evidence type="ECO:0000256" key="5">
    <source>
        <dbReference type="ARBA" id="ARBA00022475"/>
    </source>
</evidence>
<comment type="caution">
    <text evidence="14">The sequence shown here is derived from an EMBL/GenBank/DDBJ whole genome shotgun (WGS) entry which is preliminary data.</text>
</comment>
<dbReference type="GO" id="GO:0015095">
    <property type="term" value="F:magnesium ion transmembrane transporter activity"/>
    <property type="evidence" value="ECO:0007669"/>
    <property type="project" value="UniProtKB-UniRule"/>
</dbReference>
<keyword evidence="15" id="KW-1185">Reference proteome</keyword>
<dbReference type="SUPFAM" id="SSF143865">
    <property type="entry name" value="CorA soluble domain-like"/>
    <property type="match status" value="1"/>
</dbReference>
<keyword evidence="6" id="KW-0997">Cell inner membrane</keyword>
<dbReference type="InterPro" id="IPR002523">
    <property type="entry name" value="MgTranspt_CorA/ZnTranspt_ZntB"/>
</dbReference>
<dbReference type="FunFam" id="1.20.58.340:FF:000001">
    <property type="entry name" value="Magnesium transport protein CorA"/>
    <property type="match status" value="1"/>
</dbReference>
<evidence type="ECO:0000256" key="13">
    <source>
        <dbReference type="RuleBase" id="RU362010"/>
    </source>
</evidence>
<name>A0A9X3A8Q5_9SPHN</name>
<comment type="catalytic activity">
    <reaction evidence="12">
        <text>Mg(2+)(in) = Mg(2+)(out)</text>
        <dbReference type="Rhea" id="RHEA:29827"/>
        <dbReference type="ChEBI" id="CHEBI:18420"/>
    </reaction>
</comment>
<dbReference type="Gene3D" id="1.20.58.340">
    <property type="entry name" value="Magnesium transport protein CorA, transmembrane region"/>
    <property type="match status" value="2"/>
</dbReference>
<comment type="subcellular location">
    <subcellularLocation>
        <location evidence="1">Cell inner membrane</location>
        <topology evidence="1">Multi-pass membrane protein</topology>
    </subcellularLocation>
    <subcellularLocation>
        <location evidence="13">Membrane</location>
        <topology evidence="13">Multi-pass membrane protein</topology>
    </subcellularLocation>
</comment>
<keyword evidence="5 13" id="KW-1003">Cell membrane</keyword>
<dbReference type="GO" id="GO:0005886">
    <property type="term" value="C:plasma membrane"/>
    <property type="evidence" value="ECO:0007669"/>
    <property type="project" value="UniProtKB-SubCell"/>
</dbReference>
<dbReference type="InterPro" id="IPR050829">
    <property type="entry name" value="CorA_MIT"/>
</dbReference>
<dbReference type="Gene3D" id="3.30.460.20">
    <property type="entry name" value="CorA soluble domain-like"/>
    <property type="match status" value="1"/>
</dbReference>
<dbReference type="PANTHER" id="PTHR47685">
    <property type="entry name" value="MAGNESIUM TRANSPORT PROTEIN CORA"/>
    <property type="match status" value="1"/>
</dbReference>
<proteinExistence type="inferred from homology"/>
<evidence type="ECO:0000256" key="10">
    <source>
        <dbReference type="ARBA" id="ARBA00023065"/>
    </source>
</evidence>
<evidence type="ECO:0000256" key="4">
    <source>
        <dbReference type="ARBA" id="ARBA00022448"/>
    </source>
</evidence>
<evidence type="ECO:0000256" key="3">
    <source>
        <dbReference type="ARBA" id="ARBA00019439"/>
    </source>
</evidence>
<keyword evidence="7 13" id="KW-0812">Transmembrane</keyword>
<reference evidence="14" key="1">
    <citation type="submission" date="2022-09" db="EMBL/GenBank/DDBJ databases">
        <title>The genome sequence of Tsuneonella sp. YG55.</title>
        <authorList>
            <person name="Liu Y."/>
        </authorList>
    </citation>
    <scope>NUCLEOTIDE SEQUENCE</scope>
    <source>
        <strain evidence="14">YG55</strain>
    </source>
</reference>
<feature type="transmembrane region" description="Helical" evidence="13">
    <location>
        <begin position="296"/>
        <end position="316"/>
    </location>
</feature>
<dbReference type="SUPFAM" id="SSF144083">
    <property type="entry name" value="Magnesium transport protein CorA, transmembrane region"/>
    <property type="match status" value="1"/>
</dbReference>
<comment type="similarity">
    <text evidence="2 13">Belongs to the CorA metal ion transporter (MIT) (TC 1.A.35) family.</text>
</comment>
<evidence type="ECO:0000256" key="8">
    <source>
        <dbReference type="ARBA" id="ARBA00022842"/>
    </source>
</evidence>
<keyword evidence="11 13" id="KW-0472">Membrane</keyword>
<feature type="transmembrane region" description="Helical" evidence="13">
    <location>
        <begin position="261"/>
        <end position="284"/>
    </location>
</feature>
<dbReference type="Proteomes" id="UP001142648">
    <property type="component" value="Unassembled WGS sequence"/>
</dbReference>
<evidence type="ECO:0000256" key="12">
    <source>
        <dbReference type="ARBA" id="ARBA00034269"/>
    </source>
</evidence>
<evidence type="ECO:0000256" key="6">
    <source>
        <dbReference type="ARBA" id="ARBA00022519"/>
    </source>
</evidence>
<protein>
    <recommendedName>
        <fullName evidence="3 13">Magnesium transport protein CorA</fullName>
    </recommendedName>
</protein>
<dbReference type="NCBIfam" id="TIGR00383">
    <property type="entry name" value="corA"/>
    <property type="match status" value="1"/>
</dbReference>
<keyword evidence="10 13" id="KW-0406">Ion transport</keyword>
<dbReference type="PANTHER" id="PTHR47685:SF1">
    <property type="entry name" value="MAGNESIUM TRANSPORT PROTEIN CORA"/>
    <property type="match status" value="1"/>
</dbReference>
<dbReference type="EMBL" id="JAOAMV010000006">
    <property type="protein sequence ID" value="MCT2559711.1"/>
    <property type="molecule type" value="Genomic_DNA"/>
</dbReference>
<evidence type="ECO:0000256" key="7">
    <source>
        <dbReference type="ARBA" id="ARBA00022692"/>
    </source>
</evidence>
<comment type="function">
    <text evidence="13">Mediates influx of magnesium ions.</text>
</comment>
<evidence type="ECO:0000256" key="2">
    <source>
        <dbReference type="ARBA" id="ARBA00009765"/>
    </source>
</evidence>
<keyword evidence="8 13" id="KW-0460">Magnesium</keyword>
<dbReference type="InterPro" id="IPR004488">
    <property type="entry name" value="Mg/Co-transport_prot_CorA"/>
</dbReference>
<accession>A0A9X3A8Q5</accession>
<dbReference type="CDD" id="cd12837">
    <property type="entry name" value="EcCorA-like_u1"/>
    <property type="match status" value="1"/>
</dbReference>
<organism evidence="14 15">
    <name type="scientific">Tsuneonella litorea</name>
    <dbReference type="NCBI Taxonomy" id="2976475"/>
    <lineage>
        <taxon>Bacteria</taxon>
        <taxon>Pseudomonadati</taxon>
        <taxon>Pseudomonadota</taxon>
        <taxon>Alphaproteobacteria</taxon>
        <taxon>Sphingomonadales</taxon>
        <taxon>Erythrobacteraceae</taxon>
        <taxon>Tsuneonella</taxon>
    </lineage>
</organism>
<dbReference type="GO" id="GO:0015087">
    <property type="term" value="F:cobalt ion transmembrane transporter activity"/>
    <property type="evidence" value="ECO:0007669"/>
    <property type="project" value="UniProtKB-UniRule"/>
</dbReference>
<dbReference type="InterPro" id="IPR045863">
    <property type="entry name" value="CorA_TM1_TM2"/>
</dbReference>
<sequence>MHIFESQGGRLRSVAASLDPQTEATWIDLLRPTAEEEREINRWLGVEIPDREEMEEIEISSRLYLEGSTAFMTAILPAFGDSEEPEMAPVTFVLSAKSLVTLRHHEPRVFSLMLQRSDRGLAIASDGEEVFVQLLEAIVDRLADILERYGKEIEGVSKTVFAKTDIHSRVPQDFGRVLANLGRHANAVSNVRDSLVSLERLCTFATTLLLQRKSRKDIRERMKTIARDIRSLADHDAFLSQKINFLLDATLGMINIEQNGIIKIFSVAAVVFLPPTLVASIYGMNFEFMPELKWPMGYPFALGLMVISVLLPFFYFKRRGWL</sequence>
<evidence type="ECO:0000256" key="9">
    <source>
        <dbReference type="ARBA" id="ARBA00022989"/>
    </source>
</evidence>
<gene>
    <name evidence="13 14" type="primary">corA</name>
    <name evidence="14" type="ORF">N0B51_12040</name>
</gene>
<keyword evidence="9 13" id="KW-1133">Transmembrane helix</keyword>
<evidence type="ECO:0000313" key="15">
    <source>
        <dbReference type="Proteomes" id="UP001142648"/>
    </source>
</evidence>
<dbReference type="GO" id="GO:0015099">
    <property type="term" value="F:nickel cation transmembrane transporter activity"/>
    <property type="evidence" value="ECO:0007669"/>
    <property type="project" value="TreeGrafter"/>
</dbReference>
<keyword evidence="4 13" id="KW-0813">Transport</keyword>
<evidence type="ECO:0000256" key="11">
    <source>
        <dbReference type="ARBA" id="ARBA00023136"/>
    </source>
</evidence>
<evidence type="ECO:0000313" key="14">
    <source>
        <dbReference type="EMBL" id="MCT2559711.1"/>
    </source>
</evidence>
<dbReference type="Pfam" id="PF01544">
    <property type="entry name" value="CorA"/>
    <property type="match status" value="1"/>
</dbReference>